<gene>
    <name evidence="6" type="ORF">GCM10011487_49230</name>
</gene>
<name>A0A829YJ96_9GAMM</name>
<keyword evidence="2 6" id="KW-0808">Transferase</keyword>
<keyword evidence="7" id="KW-1185">Reference proteome</keyword>
<dbReference type="SUPFAM" id="SSF55048">
    <property type="entry name" value="Probable ACP-binding domain of malonyl-CoA ACP transacylase"/>
    <property type="match status" value="1"/>
</dbReference>
<dbReference type="RefSeq" id="WP_161814553.1">
    <property type="nucleotide sequence ID" value="NZ_BLJN01000005.1"/>
</dbReference>
<dbReference type="PANTHER" id="PTHR42681:SF1">
    <property type="entry name" value="MALONYL-COA-ACYL CARRIER PROTEIN TRANSACYLASE, MITOCHONDRIAL"/>
    <property type="match status" value="1"/>
</dbReference>
<dbReference type="SUPFAM" id="SSF52151">
    <property type="entry name" value="FabD/lysophospholipase-like"/>
    <property type="match status" value="1"/>
</dbReference>
<sequence>MKVFMFPGQGSQARGMGGALFDEFEALTAKADSILGYSIKELCLEDPRNQLGQTQFTQPALFVVNALSYLKKVTEQGKPDFVAGHSLGEFNALLAAECFDFETGLRLVRRRGELMSRVSNGGMAAILNASKEEIETLLKRNGLRNIDLANYNTPSQIVISGQLDEITQAQSLFQVGTMLYYPLVTSGAFHSRFMRNAMEEFGTYLRTFKFSAPKIPVLANVTARPYEQGKIVDGLSSQIASTVRWCESIQYLMALAEHRGEAAVFEEVGYGDVLTRIFQTIKRQTPESALEPYRAELRRAGSSPRPAAQLARVPTDPSGKVVAWNTKYPVGTRVRSTLMDDQPLETRTPALVLFGHRAAVYMKGYNGYFDLDEVVPLKAC</sequence>
<dbReference type="EC" id="2.3.1.39" evidence="1"/>
<dbReference type="Proteomes" id="UP000445000">
    <property type="component" value="Unassembled WGS sequence"/>
</dbReference>
<dbReference type="NCBIfam" id="TIGR00128">
    <property type="entry name" value="fabD"/>
    <property type="match status" value="1"/>
</dbReference>
<dbReference type="InterPro" id="IPR014043">
    <property type="entry name" value="Acyl_transferase_dom"/>
</dbReference>
<dbReference type="InterPro" id="IPR016036">
    <property type="entry name" value="Malonyl_transacylase_ACP-bd"/>
</dbReference>
<dbReference type="InterPro" id="IPR050858">
    <property type="entry name" value="Mal-CoA-ACP_Trans/PKS_FabD"/>
</dbReference>
<dbReference type="AlphaFoldDB" id="A0A829YJ96"/>
<comment type="caution">
    <text evidence="6">The sequence shown here is derived from an EMBL/GenBank/DDBJ whole genome shotgun (WGS) entry which is preliminary data.</text>
</comment>
<feature type="domain" description="Malonyl-CoA:ACP transacylase (MAT)" evidence="5">
    <location>
        <begin position="5"/>
        <end position="301"/>
    </location>
</feature>
<evidence type="ECO:0000313" key="6">
    <source>
        <dbReference type="EMBL" id="GFE82923.1"/>
    </source>
</evidence>
<dbReference type="GO" id="GO:0004314">
    <property type="term" value="F:[acyl-carrier-protein] S-malonyltransferase activity"/>
    <property type="evidence" value="ECO:0007669"/>
    <property type="project" value="UniProtKB-EC"/>
</dbReference>
<dbReference type="SMART" id="SM00827">
    <property type="entry name" value="PKS_AT"/>
    <property type="match status" value="1"/>
</dbReference>
<evidence type="ECO:0000256" key="4">
    <source>
        <dbReference type="ARBA" id="ARBA00048462"/>
    </source>
</evidence>
<comment type="catalytic activity">
    <reaction evidence="4">
        <text>holo-[ACP] + malonyl-CoA = malonyl-[ACP] + CoA</text>
        <dbReference type="Rhea" id="RHEA:41792"/>
        <dbReference type="Rhea" id="RHEA-COMP:9623"/>
        <dbReference type="Rhea" id="RHEA-COMP:9685"/>
        <dbReference type="ChEBI" id="CHEBI:57287"/>
        <dbReference type="ChEBI" id="CHEBI:57384"/>
        <dbReference type="ChEBI" id="CHEBI:64479"/>
        <dbReference type="ChEBI" id="CHEBI:78449"/>
        <dbReference type="EC" id="2.3.1.39"/>
    </reaction>
</comment>
<dbReference type="GO" id="GO:0005829">
    <property type="term" value="C:cytosol"/>
    <property type="evidence" value="ECO:0007669"/>
    <property type="project" value="TreeGrafter"/>
</dbReference>
<dbReference type="Gene3D" id="3.40.366.10">
    <property type="entry name" value="Malonyl-Coenzyme A Acyl Carrier Protein, domain 2"/>
    <property type="match status" value="1"/>
</dbReference>
<dbReference type="EMBL" id="BLJN01000005">
    <property type="protein sequence ID" value="GFE82923.1"/>
    <property type="molecule type" value="Genomic_DNA"/>
</dbReference>
<proteinExistence type="predicted"/>
<evidence type="ECO:0000256" key="1">
    <source>
        <dbReference type="ARBA" id="ARBA00013258"/>
    </source>
</evidence>
<evidence type="ECO:0000313" key="7">
    <source>
        <dbReference type="Proteomes" id="UP000445000"/>
    </source>
</evidence>
<dbReference type="GO" id="GO:0006633">
    <property type="term" value="P:fatty acid biosynthetic process"/>
    <property type="evidence" value="ECO:0007669"/>
    <property type="project" value="TreeGrafter"/>
</dbReference>
<organism evidence="6 7">
    <name type="scientific">Steroidobacter agaridevorans</name>
    <dbReference type="NCBI Taxonomy" id="2695856"/>
    <lineage>
        <taxon>Bacteria</taxon>
        <taxon>Pseudomonadati</taxon>
        <taxon>Pseudomonadota</taxon>
        <taxon>Gammaproteobacteria</taxon>
        <taxon>Steroidobacterales</taxon>
        <taxon>Steroidobacteraceae</taxon>
        <taxon>Steroidobacter</taxon>
    </lineage>
</organism>
<dbReference type="Gene3D" id="3.30.70.250">
    <property type="entry name" value="Malonyl-CoA ACP transacylase, ACP-binding"/>
    <property type="match status" value="1"/>
</dbReference>
<keyword evidence="3 6" id="KW-0012">Acyltransferase</keyword>
<dbReference type="InterPro" id="IPR001227">
    <property type="entry name" value="Ac_transferase_dom_sf"/>
</dbReference>
<dbReference type="InterPro" id="IPR004410">
    <property type="entry name" value="Malonyl_CoA-ACP_transAc_FabD"/>
</dbReference>
<evidence type="ECO:0000256" key="3">
    <source>
        <dbReference type="ARBA" id="ARBA00023315"/>
    </source>
</evidence>
<dbReference type="Pfam" id="PF00698">
    <property type="entry name" value="Acyl_transf_1"/>
    <property type="match status" value="1"/>
</dbReference>
<protein>
    <recommendedName>
        <fullName evidence="1">[acyl-carrier-protein] S-malonyltransferase</fullName>
        <ecNumber evidence="1">2.3.1.39</ecNumber>
    </recommendedName>
</protein>
<dbReference type="PANTHER" id="PTHR42681">
    <property type="entry name" value="MALONYL-COA-ACYL CARRIER PROTEIN TRANSACYLASE, MITOCHONDRIAL"/>
    <property type="match status" value="1"/>
</dbReference>
<dbReference type="InterPro" id="IPR016035">
    <property type="entry name" value="Acyl_Trfase/lysoPLipase"/>
</dbReference>
<evidence type="ECO:0000256" key="2">
    <source>
        <dbReference type="ARBA" id="ARBA00022679"/>
    </source>
</evidence>
<evidence type="ECO:0000259" key="5">
    <source>
        <dbReference type="SMART" id="SM00827"/>
    </source>
</evidence>
<reference evidence="7" key="1">
    <citation type="submission" date="2020-01" db="EMBL/GenBank/DDBJ databases">
        <title>'Steroidobacter agaridevorans' sp. nov., agar-degrading bacteria isolated from rhizosphere soils.</title>
        <authorList>
            <person name="Ikenaga M."/>
            <person name="Kataoka M."/>
            <person name="Murouchi A."/>
            <person name="Katsuragi S."/>
            <person name="Sakai M."/>
        </authorList>
    </citation>
    <scope>NUCLEOTIDE SEQUENCE [LARGE SCALE GENOMIC DNA]</scope>
    <source>
        <strain evidence="7">YU21-B</strain>
    </source>
</reference>
<accession>A0A829YJ96</accession>